<proteinExistence type="predicted"/>
<dbReference type="Pfam" id="PF03592">
    <property type="entry name" value="Terminase_2"/>
    <property type="match status" value="1"/>
</dbReference>
<dbReference type="InterPro" id="IPR038713">
    <property type="entry name" value="Terminase_Gp1_N_sf"/>
</dbReference>
<dbReference type="InterPro" id="IPR005335">
    <property type="entry name" value="Terminase_ssu"/>
</dbReference>
<evidence type="ECO:0000313" key="1">
    <source>
        <dbReference type="EMBL" id="CAB4211937.1"/>
    </source>
</evidence>
<name>A0A6J5SDQ2_9CAUD</name>
<dbReference type="Gene3D" id="1.10.10.1400">
    <property type="entry name" value="Terminase, small subunit, N-terminal DNA-binding domain, HTH motif"/>
    <property type="match status" value="1"/>
</dbReference>
<gene>
    <name evidence="1" type="ORF">UFOVP1419_56</name>
</gene>
<accession>A0A6J5SDQ2</accession>
<sequence length="201" mass="22732">MGETLSHTGTAPGQVTLPGMVDTLGYESIVLRPDQERVCWEYVLRNNGTKAYKAVHPDVSDETAAVQASKMLRKDKIVKRIGQIREELKRRYAVTADDLIQYHGRVLKIDRREYLDEDGKPQSIEAISSEAASILEFDVERDSKFGTTHVMFKVPQRHQSAVELAKIMGLHKDKMELTGKDGKPIETESLVRFYMPANGRD</sequence>
<protein>
    <submittedName>
        <fullName evidence="1">Terminase small subunit</fullName>
    </submittedName>
</protein>
<reference evidence="1" key="1">
    <citation type="submission" date="2020-05" db="EMBL/GenBank/DDBJ databases">
        <authorList>
            <person name="Chiriac C."/>
            <person name="Salcher M."/>
            <person name="Ghai R."/>
            <person name="Kavagutti S V."/>
        </authorList>
    </citation>
    <scope>NUCLEOTIDE SEQUENCE</scope>
</reference>
<dbReference type="GO" id="GO:0051276">
    <property type="term" value="P:chromosome organization"/>
    <property type="evidence" value="ECO:0007669"/>
    <property type="project" value="InterPro"/>
</dbReference>
<dbReference type="EMBL" id="LR797377">
    <property type="protein sequence ID" value="CAB4211937.1"/>
    <property type="molecule type" value="Genomic_DNA"/>
</dbReference>
<organism evidence="1">
    <name type="scientific">uncultured Caudovirales phage</name>
    <dbReference type="NCBI Taxonomy" id="2100421"/>
    <lineage>
        <taxon>Viruses</taxon>
        <taxon>Duplodnaviria</taxon>
        <taxon>Heunggongvirae</taxon>
        <taxon>Uroviricota</taxon>
        <taxon>Caudoviricetes</taxon>
        <taxon>Peduoviridae</taxon>
        <taxon>Maltschvirus</taxon>
        <taxon>Maltschvirus maltsch</taxon>
    </lineage>
</organism>